<evidence type="ECO:0000313" key="4">
    <source>
        <dbReference type="Proteomes" id="UP000391834"/>
    </source>
</evidence>
<proteinExistence type="predicted"/>
<dbReference type="InterPro" id="IPR018146">
    <property type="entry name" value="Glyoxalase_1_CS"/>
</dbReference>
<keyword evidence="1" id="KW-0479">Metal-binding</keyword>
<evidence type="ECO:0000259" key="2">
    <source>
        <dbReference type="PROSITE" id="PS51819"/>
    </source>
</evidence>
<protein>
    <submittedName>
        <fullName evidence="3">Virulence protein</fullName>
    </submittedName>
</protein>
<dbReference type="Gene3D" id="3.10.180.10">
    <property type="entry name" value="2,3-Dihydroxybiphenyl 1,2-Dioxygenase, domain 1"/>
    <property type="match status" value="1"/>
</dbReference>
<dbReference type="SUPFAM" id="SSF54593">
    <property type="entry name" value="Glyoxalase/Bleomycin resistance protein/Dihydroxybiphenyl dioxygenase"/>
    <property type="match status" value="1"/>
</dbReference>
<dbReference type="PANTHER" id="PTHR21366:SF14">
    <property type="entry name" value="GLYOXALASE DOMAIN-CONTAINING PROTEIN 5"/>
    <property type="match status" value="1"/>
</dbReference>
<dbReference type="Pfam" id="PF00903">
    <property type="entry name" value="Glyoxalase"/>
    <property type="match status" value="1"/>
</dbReference>
<dbReference type="InterPro" id="IPR037523">
    <property type="entry name" value="VOC_core"/>
</dbReference>
<dbReference type="RefSeq" id="WP_025865801.1">
    <property type="nucleotide sequence ID" value="NZ_BLAX01000001.1"/>
</dbReference>
<dbReference type="EMBL" id="BLAX01000001">
    <property type="protein sequence ID" value="GET34715.1"/>
    <property type="molecule type" value="Genomic_DNA"/>
</dbReference>
<feature type="domain" description="VOC" evidence="2">
    <location>
        <begin position="5"/>
        <end position="125"/>
    </location>
</feature>
<organism evidence="3 4">
    <name type="scientific">Prolixibacter bellariivorans</name>
    <dbReference type="NCBI Taxonomy" id="314319"/>
    <lineage>
        <taxon>Bacteria</taxon>
        <taxon>Pseudomonadati</taxon>
        <taxon>Bacteroidota</taxon>
        <taxon>Bacteroidia</taxon>
        <taxon>Marinilabiliales</taxon>
        <taxon>Prolixibacteraceae</taxon>
        <taxon>Prolixibacter</taxon>
    </lineage>
</organism>
<reference evidence="3 4" key="1">
    <citation type="submission" date="2019-10" db="EMBL/GenBank/DDBJ databases">
        <title>Prolixibacter strains distinguished by the presence of nitrate reductase genes were adept at nitrate-dependent anaerobic corrosion of metallic iron and carbon steel.</title>
        <authorList>
            <person name="Iino T."/>
            <person name="Shono N."/>
            <person name="Ito K."/>
            <person name="Nakamura R."/>
            <person name="Sueoka K."/>
            <person name="Harayama S."/>
            <person name="Ohkuma M."/>
        </authorList>
    </citation>
    <scope>NUCLEOTIDE SEQUENCE [LARGE SCALE GENOMIC DNA]</scope>
    <source>
        <strain evidence="3 4">JCM 13498</strain>
    </source>
</reference>
<dbReference type="InterPro" id="IPR029068">
    <property type="entry name" value="Glyas_Bleomycin-R_OHBP_Dase"/>
</dbReference>
<dbReference type="InterPro" id="IPR050383">
    <property type="entry name" value="GlyoxalaseI/FosfomycinResist"/>
</dbReference>
<dbReference type="InterPro" id="IPR004360">
    <property type="entry name" value="Glyas_Fos-R_dOase_dom"/>
</dbReference>
<sequence>MKIDRIDHIVLTVANMAATIEFYTEILGMELVVFGDNRKALSFGRQKINLHPKGNEFEPKASAPTCGSADICLISTTAIEEVKAELISKGVKIIEGIVERTGATGKIRSLYLRDPDGNLIEISNYA</sequence>
<dbReference type="PANTHER" id="PTHR21366">
    <property type="entry name" value="GLYOXALASE FAMILY PROTEIN"/>
    <property type="match status" value="1"/>
</dbReference>
<dbReference type="PROSITE" id="PS51819">
    <property type="entry name" value="VOC"/>
    <property type="match status" value="1"/>
</dbReference>
<evidence type="ECO:0000313" key="3">
    <source>
        <dbReference type="EMBL" id="GET34715.1"/>
    </source>
</evidence>
<dbReference type="CDD" id="cd07253">
    <property type="entry name" value="GLOD5"/>
    <property type="match status" value="1"/>
</dbReference>
<dbReference type="GO" id="GO:0004462">
    <property type="term" value="F:lactoylglutathione lyase activity"/>
    <property type="evidence" value="ECO:0007669"/>
    <property type="project" value="InterPro"/>
</dbReference>
<comment type="caution">
    <text evidence="3">The sequence shown here is derived from an EMBL/GenBank/DDBJ whole genome shotgun (WGS) entry which is preliminary data.</text>
</comment>
<gene>
    <name evidence="3" type="ORF">PbJCM13498_35780</name>
</gene>
<dbReference type="GO" id="GO:0046872">
    <property type="term" value="F:metal ion binding"/>
    <property type="evidence" value="ECO:0007669"/>
    <property type="project" value="UniProtKB-KW"/>
</dbReference>
<keyword evidence="4" id="KW-1185">Reference proteome</keyword>
<dbReference type="OrthoDB" id="9788468at2"/>
<name>A0A5M4B3I1_9BACT</name>
<dbReference type="AlphaFoldDB" id="A0A5M4B3I1"/>
<evidence type="ECO:0000256" key="1">
    <source>
        <dbReference type="ARBA" id="ARBA00022723"/>
    </source>
</evidence>
<dbReference type="Proteomes" id="UP000391834">
    <property type="component" value="Unassembled WGS sequence"/>
</dbReference>
<accession>A0A5M4B3I1</accession>
<dbReference type="PROSITE" id="PS00934">
    <property type="entry name" value="GLYOXALASE_I_1"/>
    <property type="match status" value="1"/>
</dbReference>